<comment type="caution">
    <text evidence="1">The sequence shown here is derived from an EMBL/GenBank/DDBJ whole genome shotgun (WGS) entry which is preliminary data.</text>
</comment>
<sequence>MGDLSRRRRNQIATTHWSDSFDELYRATDELSLNASSERALQKLNIVLDEYVVNVRNDLKSTSSSLYYRCRSTEFATLMRYFRDAVKDYITSHYKPNVLNDFSEFTRVVNARFQQRQDRGCQLALLSRILRLEQGYQTLSEYADSGERLRRGMIGEYERFLAQTWVAGLSDQALADMITPIPSIKQVRSPVLEMTARARVMENVITLNDDMERVRFDVAELEGTMARWHFGPRSPRQITSSMGNSIAKLERRARDCEEQLRRLKQINNSRR</sequence>
<accession>A0A9W9V1M3</accession>
<dbReference type="Proteomes" id="UP001148299">
    <property type="component" value="Unassembled WGS sequence"/>
</dbReference>
<organism evidence="1 2">
    <name type="scientific">Penicillium brevicompactum</name>
    <dbReference type="NCBI Taxonomy" id="5074"/>
    <lineage>
        <taxon>Eukaryota</taxon>
        <taxon>Fungi</taxon>
        <taxon>Dikarya</taxon>
        <taxon>Ascomycota</taxon>
        <taxon>Pezizomycotina</taxon>
        <taxon>Eurotiomycetes</taxon>
        <taxon>Eurotiomycetidae</taxon>
        <taxon>Eurotiales</taxon>
        <taxon>Aspergillaceae</taxon>
        <taxon>Penicillium</taxon>
    </lineage>
</organism>
<protein>
    <submittedName>
        <fullName evidence="1">Uncharacterized protein</fullName>
    </submittedName>
</protein>
<keyword evidence="2" id="KW-1185">Reference proteome</keyword>
<reference evidence="1" key="2">
    <citation type="journal article" date="2023" name="IMA Fungus">
        <title>Comparative genomic study of the Penicillium genus elucidates a diverse pangenome and 15 lateral gene transfer events.</title>
        <authorList>
            <person name="Petersen C."/>
            <person name="Sorensen T."/>
            <person name="Nielsen M.R."/>
            <person name="Sondergaard T.E."/>
            <person name="Sorensen J.L."/>
            <person name="Fitzpatrick D.A."/>
            <person name="Frisvad J.C."/>
            <person name="Nielsen K.L."/>
        </authorList>
    </citation>
    <scope>NUCLEOTIDE SEQUENCE</scope>
    <source>
        <strain evidence="1">IBT 35675</strain>
    </source>
</reference>
<name>A0A9W9V1M3_PENBR</name>
<evidence type="ECO:0000313" key="1">
    <source>
        <dbReference type="EMBL" id="KAJ5363190.1"/>
    </source>
</evidence>
<proteinExistence type="predicted"/>
<dbReference type="EMBL" id="JAPZBR010000002">
    <property type="protein sequence ID" value="KAJ5363190.1"/>
    <property type="molecule type" value="Genomic_DNA"/>
</dbReference>
<reference evidence="1" key="1">
    <citation type="submission" date="2022-12" db="EMBL/GenBank/DDBJ databases">
        <authorList>
            <person name="Petersen C."/>
        </authorList>
    </citation>
    <scope>NUCLEOTIDE SEQUENCE</scope>
    <source>
        <strain evidence="1">IBT 35675</strain>
    </source>
</reference>
<dbReference type="AlphaFoldDB" id="A0A9W9V1M3"/>
<evidence type="ECO:0000313" key="2">
    <source>
        <dbReference type="Proteomes" id="UP001148299"/>
    </source>
</evidence>
<gene>
    <name evidence="1" type="ORF">N7541_004034</name>
</gene>